<keyword evidence="2" id="KW-1185">Reference proteome</keyword>
<protein>
    <recommendedName>
        <fullName evidence="3">Glutaredoxin family protein</fullName>
    </recommendedName>
</protein>
<sequence>MRRYLGHPHYSRVVPTKRLALIGKPGCHLCDDARDTIIGVIAELPPEFSVELSEQSILDDEELHTQYRDEIPVVLINDRVHTIWRVDPARLSAALQKESE</sequence>
<reference evidence="1 2" key="1">
    <citation type="journal article" date="2019" name="Int. J. Syst. Evol. Microbiol.">
        <title>The Global Catalogue of Microorganisms (GCM) 10K type strain sequencing project: providing services to taxonomists for standard genome sequencing and annotation.</title>
        <authorList>
            <consortium name="The Broad Institute Genomics Platform"/>
            <consortium name="The Broad Institute Genome Sequencing Center for Infectious Disease"/>
            <person name="Wu L."/>
            <person name="Ma J."/>
        </authorList>
    </citation>
    <scope>NUCLEOTIDE SEQUENCE [LARGE SCALE GENOMIC DNA]</scope>
    <source>
        <strain evidence="1 2">JCM 12762</strain>
    </source>
</reference>
<dbReference type="SUPFAM" id="SSF52833">
    <property type="entry name" value="Thioredoxin-like"/>
    <property type="match status" value="1"/>
</dbReference>
<dbReference type="Gene3D" id="3.40.30.10">
    <property type="entry name" value="Glutaredoxin"/>
    <property type="match status" value="1"/>
</dbReference>
<evidence type="ECO:0008006" key="3">
    <source>
        <dbReference type="Google" id="ProtNLM"/>
    </source>
</evidence>
<accession>A0ABN1VSP9</accession>
<proteinExistence type="predicted"/>
<evidence type="ECO:0000313" key="2">
    <source>
        <dbReference type="Proteomes" id="UP001500943"/>
    </source>
</evidence>
<dbReference type="EMBL" id="BAAAKW010000034">
    <property type="protein sequence ID" value="GAA1221397.1"/>
    <property type="molecule type" value="Genomic_DNA"/>
</dbReference>
<dbReference type="Proteomes" id="UP001500943">
    <property type="component" value="Unassembled WGS sequence"/>
</dbReference>
<dbReference type="InterPro" id="IPR008554">
    <property type="entry name" value="Glutaredoxin-like"/>
</dbReference>
<organism evidence="1 2">
    <name type="scientific">Rhodoglobus aureus</name>
    <dbReference type="NCBI Taxonomy" id="191497"/>
    <lineage>
        <taxon>Bacteria</taxon>
        <taxon>Bacillati</taxon>
        <taxon>Actinomycetota</taxon>
        <taxon>Actinomycetes</taxon>
        <taxon>Micrococcales</taxon>
        <taxon>Microbacteriaceae</taxon>
        <taxon>Rhodoglobus</taxon>
    </lineage>
</organism>
<dbReference type="InterPro" id="IPR036249">
    <property type="entry name" value="Thioredoxin-like_sf"/>
</dbReference>
<evidence type="ECO:0000313" key="1">
    <source>
        <dbReference type="EMBL" id="GAA1221397.1"/>
    </source>
</evidence>
<comment type="caution">
    <text evidence="1">The sequence shown here is derived from an EMBL/GenBank/DDBJ whole genome shotgun (WGS) entry which is preliminary data.</text>
</comment>
<gene>
    <name evidence="1" type="ORF">GCM10009655_21190</name>
</gene>
<name>A0ABN1VSP9_9MICO</name>
<dbReference type="Pfam" id="PF05768">
    <property type="entry name" value="Glrx-like"/>
    <property type="match status" value="1"/>
</dbReference>